<dbReference type="InterPro" id="IPR005026">
    <property type="entry name" value="SAPAP"/>
</dbReference>
<sequence length="495" mass="53161">MKGLSSSRSHHHVVSYEPSYDLLGHHVDRKPYLISQNDMPVPIPMPHSAELAYYNAQRSPYPSDSNSIVPYGTFPRRCHSTSSSHHPEVKDEGLAMVPYVGGGGGGGGGGGYGGKTPTRVPANFADPFERQQSFSRDGYHTLQYKRGVLAHSGGMGANNINNDSPGRIRHLVHSVQKLFTKSHSLEGPHHTQSNKGANNGSVNGGVGGGGGGGGGSRASLEGETPPGGVRHRKRSKSRERCRSAEPKHRSHHHHHHQLHGSASAPGSGYWSSDDNLERELCLYHPHHHQPPPSPSMSPSPIAMTMGRYPGRNHDKYPQSPLPNLSSSQSQQYFMMDPYGTLNEHTHTHAHHGHTHHHSALKVSRSNNDVKYTASSACVPVSGSSNNSGGGIVGGSGSLLPLGLVDGPLVKKGVWSSSLTVSRAREVYTNNSSHNQLRASAGPGNLNLDRALVKSRGSQQQERTCHFLQCLAGREMEIYMTGAMTGYQGCGHTTTG</sequence>
<name>A0AAD9B8L3_DISEL</name>
<dbReference type="GO" id="GO:0098978">
    <property type="term" value="C:glutamatergic synapse"/>
    <property type="evidence" value="ECO:0007669"/>
    <property type="project" value="TreeGrafter"/>
</dbReference>
<feature type="region of interest" description="Disordered" evidence="2">
    <location>
        <begin position="284"/>
        <end position="326"/>
    </location>
</feature>
<protein>
    <submittedName>
        <fullName evidence="3">Disks large-associated protein 1</fullName>
    </submittedName>
</protein>
<keyword evidence="4" id="KW-1185">Reference proteome</keyword>
<reference evidence="3" key="1">
    <citation type="submission" date="2023-04" db="EMBL/GenBank/DDBJ databases">
        <title>Chromosome-level genome of Chaenocephalus aceratus.</title>
        <authorList>
            <person name="Park H."/>
        </authorList>
    </citation>
    <scope>NUCLEOTIDE SEQUENCE</scope>
    <source>
        <strain evidence="3">DE</strain>
        <tissue evidence="3">Muscle</tissue>
    </source>
</reference>
<comment type="similarity">
    <text evidence="1">Belongs to the SAPAP family.</text>
</comment>
<evidence type="ECO:0000256" key="1">
    <source>
        <dbReference type="ARBA" id="ARBA00008839"/>
    </source>
</evidence>
<dbReference type="PANTHER" id="PTHR12353">
    <property type="entry name" value="DISKS LARGE-ASSOCIATED PROTEIN DAP SAP90/PSD-95-ASSOCIATED PROTEIN"/>
    <property type="match status" value="1"/>
</dbReference>
<dbReference type="Proteomes" id="UP001228049">
    <property type="component" value="Unassembled WGS sequence"/>
</dbReference>
<comment type="caution">
    <text evidence="3">The sequence shown here is derived from an EMBL/GenBank/DDBJ whole genome shotgun (WGS) entry which is preliminary data.</text>
</comment>
<feature type="region of interest" description="Disordered" evidence="2">
    <location>
        <begin position="184"/>
        <end position="271"/>
    </location>
</feature>
<gene>
    <name evidence="3" type="ORF">KUDE01_027119</name>
</gene>
<feature type="compositionally biased region" description="Low complexity" evidence="2">
    <location>
        <begin position="317"/>
        <end position="326"/>
    </location>
</feature>
<proteinExistence type="inferred from homology"/>
<organism evidence="3 4">
    <name type="scientific">Dissostichus eleginoides</name>
    <name type="common">Patagonian toothfish</name>
    <name type="synonym">Dissostichus amissus</name>
    <dbReference type="NCBI Taxonomy" id="100907"/>
    <lineage>
        <taxon>Eukaryota</taxon>
        <taxon>Metazoa</taxon>
        <taxon>Chordata</taxon>
        <taxon>Craniata</taxon>
        <taxon>Vertebrata</taxon>
        <taxon>Euteleostomi</taxon>
        <taxon>Actinopterygii</taxon>
        <taxon>Neopterygii</taxon>
        <taxon>Teleostei</taxon>
        <taxon>Neoteleostei</taxon>
        <taxon>Acanthomorphata</taxon>
        <taxon>Eupercaria</taxon>
        <taxon>Perciformes</taxon>
        <taxon>Notothenioidei</taxon>
        <taxon>Nototheniidae</taxon>
        <taxon>Dissostichus</taxon>
    </lineage>
</organism>
<feature type="compositionally biased region" description="Gly residues" evidence="2">
    <location>
        <begin position="202"/>
        <end position="216"/>
    </location>
</feature>
<dbReference type="GO" id="GO:0099572">
    <property type="term" value="C:postsynaptic specialization"/>
    <property type="evidence" value="ECO:0007669"/>
    <property type="project" value="TreeGrafter"/>
</dbReference>
<feature type="compositionally biased region" description="Basic residues" evidence="2">
    <location>
        <begin position="248"/>
        <end position="258"/>
    </location>
</feature>
<dbReference type="EMBL" id="JASDAP010000026">
    <property type="protein sequence ID" value="KAK1878996.1"/>
    <property type="molecule type" value="Genomic_DNA"/>
</dbReference>
<dbReference type="AlphaFoldDB" id="A0AAD9B8L3"/>
<dbReference type="GO" id="GO:0023052">
    <property type="term" value="P:signaling"/>
    <property type="evidence" value="ECO:0007669"/>
    <property type="project" value="InterPro"/>
</dbReference>
<dbReference type="GO" id="GO:0060090">
    <property type="term" value="F:molecular adaptor activity"/>
    <property type="evidence" value="ECO:0007669"/>
    <property type="project" value="TreeGrafter"/>
</dbReference>
<evidence type="ECO:0000313" key="3">
    <source>
        <dbReference type="EMBL" id="KAK1878996.1"/>
    </source>
</evidence>
<evidence type="ECO:0000313" key="4">
    <source>
        <dbReference type="Proteomes" id="UP001228049"/>
    </source>
</evidence>
<dbReference type="PANTHER" id="PTHR12353:SF7">
    <property type="entry name" value="DISKS LARGE-ASSOCIATED PROTEIN 1"/>
    <property type="match status" value="1"/>
</dbReference>
<accession>A0AAD9B8L3</accession>
<evidence type="ECO:0000256" key="2">
    <source>
        <dbReference type="SAM" id="MobiDB-lite"/>
    </source>
</evidence>
<feature type="compositionally biased region" description="Basic and acidic residues" evidence="2">
    <location>
        <begin position="238"/>
        <end position="247"/>
    </location>
</feature>